<comment type="caution">
    <text evidence="1">The sequence shown here is derived from an EMBL/GenBank/DDBJ whole genome shotgun (WGS) entry which is preliminary data.</text>
</comment>
<accession>A0A388S936</accession>
<dbReference type="RefSeq" id="WP_116269305.1">
    <property type="nucleotide sequence ID" value="NZ_BGZJ01000001.1"/>
</dbReference>
<keyword evidence="2" id="KW-1185">Reference proteome</keyword>
<organism evidence="1 2">
    <name type="scientific">Mesosutterella multiformis</name>
    <dbReference type="NCBI Taxonomy" id="2259133"/>
    <lineage>
        <taxon>Bacteria</taxon>
        <taxon>Pseudomonadati</taxon>
        <taxon>Pseudomonadota</taxon>
        <taxon>Betaproteobacteria</taxon>
        <taxon>Burkholderiales</taxon>
        <taxon>Sutterellaceae</taxon>
        <taxon>Mesosutterella</taxon>
    </lineage>
</organism>
<dbReference type="Proteomes" id="UP000266091">
    <property type="component" value="Unassembled WGS sequence"/>
</dbReference>
<dbReference type="EMBL" id="BGZJ01000001">
    <property type="protein sequence ID" value="GBO92778.1"/>
    <property type="molecule type" value="Genomic_DNA"/>
</dbReference>
<gene>
    <name evidence="1" type="ORF">MESMUL_01320</name>
</gene>
<reference evidence="1 2" key="1">
    <citation type="journal article" date="2018" name="Int. J. Syst. Evol. Microbiol.">
        <title>Mesosutterella multiformis gen. nov., sp. nov., a member of the family Sutterellaceae and Sutterella megalosphaeroides sp. nov., isolated from human faeces.</title>
        <authorList>
            <person name="Sakamoto M."/>
            <person name="Ikeyama N."/>
            <person name="Kunihiro T."/>
            <person name="Iino T."/>
            <person name="Yuki M."/>
            <person name="Ohkuma M."/>
        </authorList>
    </citation>
    <scope>NUCLEOTIDE SEQUENCE [LARGE SCALE GENOMIC DNA]</scope>
    <source>
        <strain evidence="1 2">4NBBH2</strain>
    </source>
</reference>
<name>A0A388S936_9BURK</name>
<evidence type="ECO:0000313" key="1">
    <source>
        <dbReference type="EMBL" id="GBO92778.1"/>
    </source>
</evidence>
<protein>
    <submittedName>
        <fullName evidence="1">Uncharacterized protein</fullName>
    </submittedName>
</protein>
<dbReference type="AlphaFoldDB" id="A0A388S936"/>
<proteinExistence type="predicted"/>
<sequence length="84" mass="9617">MQLVAGSELVEGPKLEEGSKLWLALRARSEFSIEEFARILAGYPPYKDPFAEAREDWRAIRAFEEAMKEGLTWDTEPAIEDIPF</sequence>
<dbReference type="OrthoDB" id="9816402at2"/>
<evidence type="ECO:0000313" key="2">
    <source>
        <dbReference type="Proteomes" id="UP000266091"/>
    </source>
</evidence>